<feature type="non-terminal residue" evidence="3">
    <location>
        <position position="1"/>
    </location>
</feature>
<feature type="domain" description="KIB1-4 beta-propeller" evidence="2">
    <location>
        <begin position="68"/>
        <end position="338"/>
    </location>
</feature>
<dbReference type="Pfam" id="PF03478">
    <property type="entry name" value="Beta-prop_KIB1-4"/>
    <property type="match status" value="1"/>
</dbReference>
<accession>A0A2G5C4J6</accession>
<dbReference type="PANTHER" id="PTHR44259">
    <property type="entry name" value="OS07G0183000 PROTEIN-RELATED"/>
    <property type="match status" value="1"/>
</dbReference>
<gene>
    <name evidence="3" type="ORF">AQUCO_09600033v1</name>
</gene>
<dbReference type="AlphaFoldDB" id="A0A2G5C4J6"/>
<evidence type="ECO:0000313" key="4">
    <source>
        <dbReference type="Proteomes" id="UP000230069"/>
    </source>
</evidence>
<protein>
    <submittedName>
        <fullName evidence="3">Uncharacterized protein</fullName>
    </submittedName>
</protein>
<dbReference type="PANTHER" id="PTHR44259:SF114">
    <property type="entry name" value="OS06G0707300 PROTEIN"/>
    <property type="match status" value="1"/>
</dbReference>
<evidence type="ECO:0000259" key="1">
    <source>
        <dbReference type="Pfam" id="PF00646"/>
    </source>
</evidence>
<dbReference type="Proteomes" id="UP000230069">
    <property type="component" value="Unassembled WGS sequence"/>
</dbReference>
<dbReference type="InterPro" id="IPR050942">
    <property type="entry name" value="F-box_BR-signaling"/>
</dbReference>
<dbReference type="STRING" id="218851.A0A2G5C4J6"/>
<dbReference type="OrthoDB" id="642536at2759"/>
<reference evidence="3 4" key="1">
    <citation type="submission" date="2017-09" db="EMBL/GenBank/DDBJ databases">
        <title>WGS assembly of Aquilegia coerulea Goldsmith.</title>
        <authorList>
            <person name="Hodges S."/>
            <person name="Kramer E."/>
            <person name="Nordborg M."/>
            <person name="Tomkins J."/>
            <person name="Borevitz J."/>
            <person name="Derieg N."/>
            <person name="Yan J."/>
            <person name="Mihaltcheva S."/>
            <person name="Hayes R.D."/>
            <person name="Rokhsar D."/>
        </authorList>
    </citation>
    <scope>NUCLEOTIDE SEQUENCE [LARGE SCALE GENOMIC DNA]</scope>
    <source>
        <strain evidence="4">cv. Goldsmith</strain>
    </source>
</reference>
<feature type="domain" description="F-box" evidence="1">
    <location>
        <begin position="2"/>
        <end position="37"/>
    </location>
</feature>
<name>A0A2G5C4J6_AQUCA</name>
<evidence type="ECO:0000259" key="2">
    <source>
        <dbReference type="Pfam" id="PF03478"/>
    </source>
</evidence>
<dbReference type="InterPro" id="IPR001810">
    <property type="entry name" value="F-box_dom"/>
</dbReference>
<keyword evidence="4" id="KW-1185">Reference proteome</keyword>
<organism evidence="3 4">
    <name type="scientific">Aquilegia coerulea</name>
    <name type="common">Rocky mountain columbine</name>
    <dbReference type="NCBI Taxonomy" id="218851"/>
    <lineage>
        <taxon>Eukaryota</taxon>
        <taxon>Viridiplantae</taxon>
        <taxon>Streptophyta</taxon>
        <taxon>Embryophyta</taxon>
        <taxon>Tracheophyta</taxon>
        <taxon>Spermatophyta</taxon>
        <taxon>Magnoliopsida</taxon>
        <taxon>Ranunculales</taxon>
        <taxon>Ranunculaceae</taxon>
        <taxon>Thalictroideae</taxon>
        <taxon>Aquilegia</taxon>
    </lineage>
</organism>
<proteinExistence type="predicted"/>
<sequence length="381" mass="43962">EIIDLVAKRLPPYPNEFARFSCVCKSWNSVVKKQKSNIIRFAPWLMLARSKNDKQFKKGAIRSFYCHSTKRLFNYYLPQAKRTRCWGTPYGWLLTFGLDLKIHPLHPLSRVQISLPSQPTFEHQHQFDAYCPEHLCQSYFIKFALSSDPSIPESGQCPLVMAIYGEICYLAVASPGDEVWTSVDCSRSNYQDIIFFNGHFYAISCDGMLRIIEVNTRQPKATDFASPPDNIYVCSTFYLVELTGDLCMVERAFDPVDDVPTLAFHNETTYFVVYKFYFNSKTWAEVEDLGDHALFLGNNTSFAISTSDYPEFKENCIYFTDDHSNSYQRGFCDMGIYDIKNNRIEPFYFDDHQLSNCQTLSWSNDLKVNPELVILGSLCLV</sequence>
<dbReference type="InParanoid" id="A0A2G5C4J6"/>
<dbReference type="InterPro" id="IPR005174">
    <property type="entry name" value="KIB1-4_b-propeller"/>
</dbReference>
<dbReference type="Pfam" id="PF00646">
    <property type="entry name" value="F-box"/>
    <property type="match status" value="1"/>
</dbReference>
<evidence type="ECO:0000313" key="3">
    <source>
        <dbReference type="EMBL" id="PIA26193.1"/>
    </source>
</evidence>
<dbReference type="EMBL" id="KZ305113">
    <property type="protein sequence ID" value="PIA26193.1"/>
    <property type="molecule type" value="Genomic_DNA"/>
</dbReference>